<evidence type="ECO:0000256" key="1">
    <source>
        <dbReference type="ARBA" id="ARBA00023015"/>
    </source>
</evidence>
<dbReference type="RefSeq" id="WP_127336451.1">
    <property type="nucleotide sequence ID" value="NZ_QWDM01000001.1"/>
</dbReference>
<dbReference type="OrthoDB" id="4480133at2"/>
<dbReference type="PANTHER" id="PTHR43280">
    <property type="entry name" value="ARAC-FAMILY TRANSCRIPTIONAL REGULATOR"/>
    <property type="match status" value="1"/>
</dbReference>
<dbReference type="AlphaFoldDB" id="A0A434ACS4"/>
<dbReference type="Gene3D" id="1.10.10.60">
    <property type="entry name" value="Homeodomain-like"/>
    <property type="match status" value="1"/>
</dbReference>
<dbReference type="GO" id="GO:0003700">
    <property type="term" value="F:DNA-binding transcription factor activity"/>
    <property type="evidence" value="ECO:0007669"/>
    <property type="project" value="InterPro"/>
</dbReference>
<reference evidence="6" key="1">
    <citation type="journal article" date="2019" name="Syst. Appl. Microbiol.">
        <title>Flavobacterium circumlabens sp. nov. and Flavobacterium cupreum sp. nov., two psychrotrophic species isolated from Antarctic environmental samples.</title>
        <authorList>
            <person name="Kralova S."/>
            <person name="Busse H.-J."/>
            <person name="Svec P."/>
            <person name="Maslanova I."/>
            <person name="Stankova E."/>
            <person name="Bartak M."/>
            <person name="Sedlacek I."/>
        </authorList>
    </citation>
    <scope>NUCLEOTIDE SEQUENCE [LARGE SCALE GENOMIC DNA]</scope>
    <source>
        <strain evidence="6">CCM 8825</strain>
    </source>
</reference>
<evidence type="ECO:0000256" key="2">
    <source>
        <dbReference type="ARBA" id="ARBA00023125"/>
    </source>
</evidence>
<keyword evidence="2" id="KW-0238">DNA-binding</keyword>
<proteinExistence type="predicted"/>
<keyword evidence="6" id="KW-1185">Reference proteome</keyword>
<name>A0A434ACS4_9FLAO</name>
<dbReference type="EMBL" id="QWDM01000001">
    <property type="protein sequence ID" value="RUT72155.1"/>
    <property type="molecule type" value="Genomic_DNA"/>
</dbReference>
<organism evidence="5 6">
    <name type="scientific">Flavobacterium cupreum</name>
    <dbReference type="NCBI Taxonomy" id="2133766"/>
    <lineage>
        <taxon>Bacteria</taxon>
        <taxon>Pseudomonadati</taxon>
        <taxon>Bacteroidota</taxon>
        <taxon>Flavobacteriia</taxon>
        <taxon>Flavobacteriales</taxon>
        <taxon>Flavobacteriaceae</taxon>
        <taxon>Flavobacterium</taxon>
    </lineage>
</organism>
<dbReference type="Pfam" id="PF22200">
    <property type="entry name" value="ExsA_N"/>
    <property type="match status" value="1"/>
</dbReference>
<feature type="domain" description="HTH araC/xylS-type" evidence="4">
    <location>
        <begin position="167"/>
        <end position="265"/>
    </location>
</feature>
<dbReference type="InterPro" id="IPR009057">
    <property type="entry name" value="Homeodomain-like_sf"/>
</dbReference>
<protein>
    <submittedName>
        <fullName evidence="5">AraC family transcriptional regulator</fullName>
    </submittedName>
</protein>
<dbReference type="PANTHER" id="PTHR43280:SF2">
    <property type="entry name" value="HTH-TYPE TRANSCRIPTIONAL REGULATOR EXSA"/>
    <property type="match status" value="1"/>
</dbReference>
<dbReference type="GO" id="GO:0043565">
    <property type="term" value="F:sequence-specific DNA binding"/>
    <property type="evidence" value="ECO:0007669"/>
    <property type="project" value="InterPro"/>
</dbReference>
<comment type="caution">
    <text evidence="5">The sequence shown here is derived from an EMBL/GenBank/DDBJ whole genome shotgun (WGS) entry which is preliminary data.</text>
</comment>
<evidence type="ECO:0000259" key="4">
    <source>
        <dbReference type="PROSITE" id="PS01124"/>
    </source>
</evidence>
<gene>
    <name evidence="5" type="ORF">D0817_00605</name>
</gene>
<evidence type="ECO:0000313" key="5">
    <source>
        <dbReference type="EMBL" id="RUT72155.1"/>
    </source>
</evidence>
<sequence>MISPNILYSCYVTRNLSNEQFIPEHIFLYQFSGSLVINDAEKEYTVQTGEFCLARRNRLARYIKIPPQNGEYKTISVRLDQNFLKDFSKEYGFTAEMPAADDSVINIQSQPLLLHYIQSLSPYFDLTSAGKNEQILLIKTKEAVLLLLKTNPELKNVLFDFSEPGKIDLEAFMNRNFQFNISMERFGYMSGRSLTTFKRDFKKIFKMAPGKWLLQKRLQQANFLITKRGRKPSDVYLEVGFEDISHFSRSFSKEFGIAPSKAFSK</sequence>
<dbReference type="PROSITE" id="PS01124">
    <property type="entry name" value="HTH_ARAC_FAMILY_2"/>
    <property type="match status" value="1"/>
</dbReference>
<dbReference type="InterPro" id="IPR054015">
    <property type="entry name" value="ExsA-like_N"/>
</dbReference>
<accession>A0A434ACS4</accession>
<dbReference type="Pfam" id="PF12833">
    <property type="entry name" value="HTH_18"/>
    <property type="match status" value="1"/>
</dbReference>
<dbReference type="SUPFAM" id="SSF46689">
    <property type="entry name" value="Homeodomain-like"/>
    <property type="match status" value="1"/>
</dbReference>
<evidence type="ECO:0000313" key="6">
    <source>
        <dbReference type="Proteomes" id="UP000288102"/>
    </source>
</evidence>
<evidence type="ECO:0000256" key="3">
    <source>
        <dbReference type="ARBA" id="ARBA00023163"/>
    </source>
</evidence>
<keyword evidence="3" id="KW-0804">Transcription</keyword>
<dbReference type="SMART" id="SM00342">
    <property type="entry name" value="HTH_ARAC"/>
    <property type="match status" value="1"/>
</dbReference>
<keyword evidence="1" id="KW-0805">Transcription regulation</keyword>
<dbReference type="InterPro" id="IPR018060">
    <property type="entry name" value="HTH_AraC"/>
</dbReference>
<dbReference type="Proteomes" id="UP000288102">
    <property type="component" value="Unassembled WGS sequence"/>
</dbReference>